<name>A0A1G9E378_9GAMM</name>
<sequence>MSQPLPQPPRGILQDAGELHVLSEHSGQVHHRHALVVAFNSEEELRQALAGHRCAYRHGREIEERIANG</sequence>
<keyword evidence="2" id="KW-1185">Reference proteome</keyword>
<reference evidence="1 2" key="1">
    <citation type="submission" date="2016-10" db="EMBL/GenBank/DDBJ databases">
        <authorList>
            <person name="de Groot N.N."/>
        </authorList>
    </citation>
    <scope>NUCLEOTIDE SEQUENCE [LARGE SCALE GENOMIC DNA]</scope>
    <source>
        <strain evidence="1 2">CGMCC 1.6133</strain>
    </source>
</reference>
<evidence type="ECO:0000313" key="2">
    <source>
        <dbReference type="Proteomes" id="UP000198525"/>
    </source>
</evidence>
<protein>
    <submittedName>
        <fullName evidence="1">Uncharacterized protein</fullName>
    </submittedName>
</protein>
<gene>
    <name evidence="1" type="ORF">SAMN04487954_12413</name>
</gene>
<dbReference type="OrthoDB" id="6170004at2"/>
<proteinExistence type="predicted"/>
<accession>A0A1G9E378</accession>
<dbReference type="EMBL" id="FNES01000024">
    <property type="protein sequence ID" value="SDK70592.1"/>
    <property type="molecule type" value="Genomic_DNA"/>
</dbReference>
<evidence type="ECO:0000313" key="1">
    <source>
        <dbReference type="EMBL" id="SDK70592.1"/>
    </source>
</evidence>
<dbReference type="STRING" id="376427.SAMN04487954_12413"/>
<dbReference type="Proteomes" id="UP000198525">
    <property type="component" value="Unassembled WGS sequence"/>
</dbReference>
<organism evidence="1 2">
    <name type="scientific">Billgrantia gudaonensis</name>
    <dbReference type="NCBI Taxonomy" id="376427"/>
    <lineage>
        <taxon>Bacteria</taxon>
        <taxon>Pseudomonadati</taxon>
        <taxon>Pseudomonadota</taxon>
        <taxon>Gammaproteobacteria</taxon>
        <taxon>Oceanospirillales</taxon>
        <taxon>Halomonadaceae</taxon>
        <taxon>Billgrantia</taxon>
    </lineage>
</organism>
<dbReference type="AlphaFoldDB" id="A0A1G9E378"/>
<dbReference type="RefSeq" id="WP_143005146.1">
    <property type="nucleotide sequence ID" value="NZ_FNES01000024.1"/>
</dbReference>